<evidence type="ECO:0000256" key="1">
    <source>
        <dbReference type="ARBA" id="ARBA00022490"/>
    </source>
</evidence>
<dbReference type="PANTHER" id="PTHR46796">
    <property type="entry name" value="HTH-TYPE TRANSCRIPTIONAL ACTIVATOR RHAS-RELATED"/>
    <property type="match status" value="1"/>
</dbReference>
<dbReference type="AlphaFoldDB" id="A0A268A7L4"/>
<dbReference type="InterPro" id="IPR003313">
    <property type="entry name" value="AraC-bd"/>
</dbReference>
<dbReference type="EMBL" id="NPBV01000025">
    <property type="protein sequence ID" value="PAD20104.1"/>
    <property type="molecule type" value="Genomic_DNA"/>
</dbReference>
<dbReference type="OrthoDB" id="9816335at2"/>
<sequence>MPIVHPGLFYGGKHKMIRLYENKHQEKNEVARHQHDTHQLLYVLDGEGECELDMRSQELLPDSIMLISPHTEHAIQAHSKMTVLVLEFDIRHLTDDVVSYLVEPVFVVSRVLNLSLFESSELRQLLRKMLFEQSQNHPIHAMGLKLLLAQVLYQLAIMQQEDTTQDTNTRRAKWLKHHLETRYFEIASMEEVAAKAGVSSRYMNQIFKEMYDTTPYQFLTEVRLLKVKKMLRESDREIVSICFEVGFEAVSTFYRVFKKYVGVTPNVYRRTTDDFRN</sequence>
<keyword evidence="3" id="KW-0238">DNA-binding</keyword>
<dbReference type="PANTHER" id="PTHR46796:SF13">
    <property type="entry name" value="HTH-TYPE TRANSCRIPTIONAL ACTIVATOR RHAS"/>
    <property type="match status" value="1"/>
</dbReference>
<dbReference type="Pfam" id="PF02311">
    <property type="entry name" value="AraC_binding"/>
    <property type="match status" value="1"/>
</dbReference>
<keyword evidence="5" id="KW-0804">Transcription</keyword>
<dbReference type="Proteomes" id="UP000216013">
    <property type="component" value="Unassembled WGS sequence"/>
</dbReference>
<dbReference type="InterPro" id="IPR018060">
    <property type="entry name" value="HTH_AraC"/>
</dbReference>
<dbReference type="Gene3D" id="1.10.10.60">
    <property type="entry name" value="Homeodomain-like"/>
    <property type="match status" value="2"/>
</dbReference>
<evidence type="ECO:0000256" key="4">
    <source>
        <dbReference type="ARBA" id="ARBA00023159"/>
    </source>
</evidence>
<dbReference type="InterPro" id="IPR014710">
    <property type="entry name" value="RmlC-like_jellyroll"/>
</dbReference>
<organism evidence="7 8">
    <name type="scientific">Terribacillus saccharophilus</name>
    <dbReference type="NCBI Taxonomy" id="361277"/>
    <lineage>
        <taxon>Bacteria</taxon>
        <taxon>Bacillati</taxon>
        <taxon>Bacillota</taxon>
        <taxon>Bacilli</taxon>
        <taxon>Bacillales</taxon>
        <taxon>Bacillaceae</taxon>
        <taxon>Terribacillus</taxon>
    </lineage>
</organism>
<dbReference type="Gene3D" id="2.60.120.10">
    <property type="entry name" value="Jelly Rolls"/>
    <property type="match status" value="1"/>
</dbReference>
<feature type="domain" description="HTH araC/xylS-type" evidence="6">
    <location>
        <begin position="169"/>
        <end position="271"/>
    </location>
</feature>
<comment type="caution">
    <text evidence="7">The sequence shown here is derived from an EMBL/GenBank/DDBJ whole genome shotgun (WGS) entry which is preliminary data.</text>
</comment>
<dbReference type="InterPro" id="IPR050204">
    <property type="entry name" value="AraC_XylS_family_regulators"/>
</dbReference>
<keyword evidence="1" id="KW-0963">Cytoplasm</keyword>
<protein>
    <recommendedName>
        <fullName evidence="6">HTH araC/xylS-type domain-containing protein</fullName>
    </recommendedName>
</protein>
<dbReference type="PROSITE" id="PS01124">
    <property type="entry name" value="HTH_ARAC_FAMILY_2"/>
    <property type="match status" value="1"/>
</dbReference>
<keyword evidence="2" id="KW-0805">Transcription regulation</keyword>
<reference evidence="7 8" key="1">
    <citation type="submission" date="2017-07" db="EMBL/GenBank/DDBJ databases">
        <title>Isolation and whole genome analysis of endospore-forming bacteria from heroin.</title>
        <authorList>
            <person name="Kalinowski J."/>
            <person name="Ahrens B."/>
            <person name="Al-Dilaimi A."/>
            <person name="Winkler A."/>
            <person name="Wibberg D."/>
            <person name="Schleenbecker U."/>
            <person name="Ruckert C."/>
            <person name="Wolfel R."/>
            <person name="Grass G."/>
        </authorList>
    </citation>
    <scope>NUCLEOTIDE SEQUENCE [LARGE SCALE GENOMIC DNA]</scope>
    <source>
        <strain evidence="7 8">7528</strain>
    </source>
</reference>
<evidence type="ECO:0000256" key="5">
    <source>
        <dbReference type="ARBA" id="ARBA00023163"/>
    </source>
</evidence>
<dbReference type="InterPro" id="IPR009057">
    <property type="entry name" value="Homeodomain-like_sf"/>
</dbReference>
<dbReference type="PROSITE" id="PS00041">
    <property type="entry name" value="HTH_ARAC_FAMILY_1"/>
    <property type="match status" value="1"/>
</dbReference>
<dbReference type="GO" id="GO:0003700">
    <property type="term" value="F:DNA-binding transcription factor activity"/>
    <property type="evidence" value="ECO:0007669"/>
    <property type="project" value="InterPro"/>
</dbReference>
<dbReference type="PRINTS" id="PR00032">
    <property type="entry name" value="HTHARAC"/>
</dbReference>
<dbReference type="InterPro" id="IPR020449">
    <property type="entry name" value="Tscrpt_reg_AraC-type_HTH"/>
</dbReference>
<gene>
    <name evidence="7" type="ORF">CHH64_15280</name>
</gene>
<evidence type="ECO:0000259" key="6">
    <source>
        <dbReference type="PROSITE" id="PS01124"/>
    </source>
</evidence>
<dbReference type="InterPro" id="IPR018062">
    <property type="entry name" value="HTH_AraC-typ_CS"/>
</dbReference>
<dbReference type="InterPro" id="IPR037923">
    <property type="entry name" value="HTH-like"/>
</dbReference>
<name>A0A268A7L4_9BACI</name>
<evidence type="ECO:0000313" key="8">
    <source>
        <dbReference type="Proteomes" id="UP000216013"/>
    </source>
</evidence>
<proteinExistence type="predicted"/>
<keyword evidence="4" id="KW-0010">Activator</keyword>
<evidence type="ECO:0000313" key="7">
    <source>
        <dbReference type="EMBL" id="PAD20104.1"/>
    </source>
</evidence>
<dbReference type="SUPFAM" id="SSF46689">
    <property type="entry name" value="Homeodomain-like"/>
    <property type="match status" value="2"/>
</dbReference>
<dbReference type="SMART" id="SM00342">
    <property type="entry name" value="HTH_ARAC"/>
    <property type="match status" value="1"/>
</dbReference>
<dbReference type="GO" id="GO:0043565">
    <property type="term" value="F:sequence-specific DNA binding"/>
    <property type="evidence" value="ECO:0007669"/>
    <property type="project" value="InterPro"/>
</dbReference>
<evidence type="ECO:0000256" key="2">
    <source>
        <dbReference type="ARBA" id="ARBA00023015"/>
    </source>
</evidence>
<dbReference type="SUPFAM" id="SSF51215">
    <property type="entry name" value="Regulatory protein AraC"/>
    <property type="match status" value="1"/>
</dbReference>
<dbReference type="Pfam" id="PF12833">
    <property type="entry name" value="HTH_18"/>
    <property type="match status" value="1"/>
</dbReference>
<accession>A0A268A7L4</accession>
<evidence type="ECO:0000256" key="3">
    <source>
        <dbReference type="ARBA" id="ARBA00023125"/>
    </source>
</evidence>